<dbReference type="PROSITE" id="PS51186">
    <property type="entry name" value="GNAT"/>
    <property type="match status" value="1"/>
</dbReference>
<dbReference type="InterPro" id="IPR000182">
    <property type="entry name" value="GNAT_dom"/>
</dbReference>
<dbReference type="AlphaFoldDB" id="A0A0R2DSU7"/>
<evidence type="ECO:0000259" key="1">
    <source>
        <dbReference type="PROSITE" id="PS51186"/>
    </source>
</evidence>
<comment type="caution">
    <text evidence="2">The sequence shown here is derived from an EMBL/GenBank/DDBJ whole genome shotgun (WGS) entry which is preliminary data.</text>
</comment>
<dbReference type="RefSeq" id="WP_056974745.1">
    <property type="nucleotide sequence ID" value="NZ_AYZL01000019.1"/>
</dbReference>
<name>A0A0R2DSU7_9LACO</name>
<keyword evidence="3" id="KW-1185">Reference proteome</keyword>
<evidence type="ECO:0000313" key="2">
    <source>
        <dbReference type="EMBL" id="KRN03991.1"/>
    </source>
</evidence>
<dbReference type="Pfam" id="PF13673">
    <property type="entry name" value="Acetyltransf_10"/>
    <property type="match status" value="1"/>
</dbReference>
<proteinExistence type="predicted"/>
<sequence length="143" mass="16713">MKIEIKETAELTAAELLTILKERTKVFVVEQKSPYQEVDDWDNQAIHVMFWTDSHELAAYARILNKDDYISFGRALVTQSFRKQKMGKKLVQTVLDEINQRYSQQIIRIAAQSYLQKFYGAFGFQVSSSEYLEDNIPHIDMIL</sequence>
<dbReference type="Gene3D" id="3.40.630.30">
    <property type="match status" value="1"/>
</dbReference>
<dbReference type="SUPFAM" id="SSF55729">
    <property type="entry name" value="Acyl-CoA N-acyltransferases (Nat)"/>
    <property type="match status" value="1"/>
</dbReference>
<feature type="domain" description="N-acetyltransferase" evidence="1">
    <location>
        <begin position="6"/>
        <end position="143"/>
    </location>
</feature>
<dbReference type="EMBL" id="AYZL01000019">
    <property type="protein sequence ID" value="KRN03991.1"/>
    <property type="molecule type" value="Genomic_DNA"/>
</dbReference>
<reference evidence="2 3" key="1">
    <citation type="journal article" date="2015" name="Genome Announc.">
        <title>Expanding the biotechnology potential of lactobacilli through comparative genomics of 213 strains and associated genera.</title>
        <authorList>
            <person name="Sun Z."/>
            <person name="Harris H.M."/>
            <person name="McCann A."/>
            <person name="Guo C."/>
            <person name="Argimon S."/>
            <person name="Zhang W."/>
            <person name="Yang X."/>
            <person name="Jeffery I.B."/>
            <person name="Cooney J.C."/>
            <person name="Kagawa T.F."/>
            <person name="Liu W."/>
            <person name="Song Y."/>
            <person name="Salvetti E."/>
            <person name="Wrobel A."/>
            <person name="Rasinkangas P."/>
            <person name="Parkhill J."/>
            <person name="Rea M.C."/>
            <person name="O'Sullivan O."/>
            <person name="Ritari J."/>
            <person name="Douillard F.P."/>
            <person name="Paul Ross R."/>
            <person name="Yang R."/>
            <person name="Briner A.E."/>
            <person name="Felis G.E."/>
            <person name="de Vos W.M."/>
            <person name="Barrangou R."/>
            <person name="Klaenhammer T.R."/>
            <person name="Caufield P.W."/>
            <person name="Cui Y."/>
            <person name="Zhang H."/>
            <person name="O'Toole P.W."/>
        </authorList>
    </citation>
    <scope>NUCLEOTIDE SEQUENCE [LARGE SCALE GENOMIC DNA]</scope>
    <source>
        <strain evidence="2 3">DSM 23037</strain>
    </source>
</reference>
<accession>A0A0R2DSU7</accession>
<dbReference type="Proteomes" id="UP000051378">
    <property type="component" value="Unassembled WGS sequence"/>
</dbReference>
<dbReference type="PATRIC" id="fig|1423744.4.peg.534"/>
<protein>
    <submittedName>
        <fullName evidence="2">ElaA protein</fullName>
    </submittedName>
</protein>
<gene>
    <name evidence="2" type="ORF">FC86_GL000518</name>
</gene>
<organism evidence="2 3">
    <name type="scientific">Holzapfeliella floricola DSM 23037 = JCM 16512</name>
    <dbReference type="NCBI Taxonomy" id="1423744"/>
    <lineage>
        <taxon>Bacteria</taxon>
        <taxon>Bacillati</taxon>
        <taxon>Bacillota</taxon>
        <taxon>Bacilli</taxon>
        <taxon>Lactobacillales</taxon>
        <taxon>Lactobacillaceae</taxon>
        <taxon>Holzapfeliella</taxon>
    </lineage>
</organism>
<evidence type="ECO:0000313" key="3">
    <source>
        <dbReference type="Proteomes" id="UP000051378"/>
    </source>
</evidence>
<dbReference type="STRING" id="1423744.FC86_GL000518"/>
<dbReference type="GO" id="GO:0016747">
    <property type="term" value="F:acyltransferase activity, transferring groups other than amino-acyl groups"/>
    <property type="evidence" value="ECO:0007669"/>
    <property type="project" value="InterPro"/>
</dbReference>
<dbReference type="InterPro" id="IPR016181">
    <property type="entry name" value="Acyl_CoA_acyltransferase"/>
</dbReference>
<dbReference type="OrthoDB" id="9796171at2"/>